<dbReference type="InterPro" id="IPR036973">
    <property type="entry name" value="Capsid_L1_sf_Papillomavir"/>
</dbReference>
<keyword evidence="8" id="KW-1145">T=7 icosahedral capsid protein</keyword>
<dbReference type="GeneID" id="12983967"/>
<dbReference type="GO" id="GO:0019062">
    <property type="term" value="P:virion attachment to host cell"/>
    <property type="evidence" value="ECO:0007669"/>
    <property type="project" value="UniProtKB-UniRule"/>
</dbReference>
<dbReference type="RefSeq" id="YP_006393294.1">
    <property type="nucleotide sequence ID" value="NC_017994.1"/>
</dbReference>
<evidence type="ECO:0000256" key="7">
    <source>
        <dbReference type="HAMAP-Rule" id="MF_04002"/>
    </source>
</evidence>
<keyword evidence="4 7" id="KW-0946">Virion</keyword>
<dbReference type="InterPro" id="IPR002210">
    <property type="entry name" value="Capsid_L1_Papillomavir"/>
</dbReference>
<dbReference type="PRINTS" id="PR00865">
    <property type="entry name" value="HPVCAPSIDL1"/>
</dbReference>
<keyword evidence="3 7" id="KW-1161">Viral attachment to host cell</keyword>
<dbReference type="GO" id="GO:0075509">
    <property type="term" value="P:endocytosis involved in viral entry into host cell"/>
    <property type="evidence" value="ECO:0007669"/>
    <property type="project" value="UniProtKB-KW"/>
</dbReference>
<accession>I3P6L6</accession>
<evidence type="ECO:0000256" key="6">
    <source>
        <dbReference type="ARBA" id="ARBA00023296"/>
    </source>
</evidence>
<dbReference type="HAMAP" id="MF_04002">
    <property type="entry name" value="PPV_L1"/>
    <property type="match status" value="1"/>
</dbReference>
<keyword evidence="5 7" id="KW-0426">Late protein</keyword>
<keyword evidence="6 7" id="KW-1160">Virus entry into host cell</keyword>
<feature type="region of interest" description="Disordered" evidence="9">
    <location>
        <begin position="495"/>
        <end position="523"/>
    </location>
</feature>
<keyword evidence="1 7" id="KW-0167">Capsid protein</keyword>
<comment type="subunit">
    <text evidence="7">Self-assembles into homopentamers. The capsid has an icosahedral symmetry and consists of 72 capsomers, with each capsomer being a pentamer of L1. Interacts with the minor capsid protein L2; this interaction is necessary for viral genome encapsidation. Interacts with protein E2; this interaction enhances E2-dependent replication and transcription activation.</text>
</comment>
<dbReference type="Gene3D" id="2.60.175.20">
    <property type="entry name" value="Major capsid L1 (late) superfamily, Papillomavirus"/>
    <property type="match status" value="2"/>
</dbReference>
<keyword evidence="7" id="KW-1164">Virus endocytosis by host</keyword>
<dbReference type="GO" id="GO:0042025">
    <property type="term" value="C:host cell nucleus"/>
    <property type="evidence" value="ECO:0007669"/>
    <property type="project" value="UniProtKB-SubCell"/>
</dbReference>
<protein>
    <recommendedName>
        <fullName evidence="7 8">Major capsid protein L1</fullName>
    </recommendedName>
</protein>
<evidence type="ECO:0000256" key="9">
    <source>
        <dbReference type="SAM" id="MobiDB-lite"/>
    </source>
</evidence>
<dbReference type="SUPFAM" id="SSF88648">
    <property type="entry name" value="Group I dsDNA viruses"/>
    <property type="match status" value="1"/>
</dbReference>
<keyword evidence="7" id="KW-1048">Host nucleus</keyword>
<evidence type="ECO:0000256" key="5">
    <source>
        <dbReference type="ARBA" id="ARBA00022921"/>
    </source>
</evidence>
<keyword evidence="7" id="KW-1162">Viral penetration into host cytoplasm</keyword>
<reference evidence="10 11" key="1">
    <citation type="journal article" date="2011" name="J. Infect. Dis.">
        <title>The oral cavity contains abundant known and novel human papillomaviruses from the Betapapillomavirus and Gammapapillomavirus genera.</title>
        <authorList>
            <person name="Bottalico D."/>
            <person name="Chen Z."/>
            <person name="Dunne A."/>
            <person name="Ostoloza J."/>
            <person name="McKinney S."/>
            <person name="Sun C."/>
            <person name="Schlecht N.F."/>
            <person name="Fatahzadeh M."/>
            <person name="Herrero R."/>
            <person name="Schiffman M."/>
            <person name="Burk R.D."/>
        </authorList>
    </citation>
    <scope>NUCLEOTIDE SEQUENCE [LARGE SCALE GENOMIC DNA]</scope>
    <source>
        <strain evidence="10">CL3865</strain>
    </source>
</reference>
<dbReference type="InterPro" id="IPR011222">
    <property type="entry name" value="dsDNA_vir_gr_I_capsid"/>
</dbReference>
<dbReference type="KEGG" id="vg:12983967"/>
<dbReference type="GO" id="GO:0005198">
    <property type="term" value="F:structural molecule activity"/>
    <property type="evidence" value="ECO:0007669"/>
    <property type="project" value="UniProtKB-UniRule"/>
</dbReference>
<dbReference type="Pfam" id="PF00500">
    <property type="entry name" value="Late_protein_L1"/>
    <property type="match status" value="1"/>
</dbReference>
<evidence type="ECO:0000256" key="3">
    <source>
        <dbReference type="ARBA" id="ARBA00022804"/>
    </source>
</evidence>
<dbReference type="OrthoDB" id="5037at10239"/>
<comment type="function">
    <text evidence="7 8">Forms an icosahedral capsid with a T=7 symmetry and a 50 nm diameter. The capsid is composed of 72 pentamers linked to each other by disulfide bonds and associated with L2 proteins. Binds to heparan sulfate proteoglycans on cell surface of basal layer keratinocytes to provide initial virion attachment. This binding mediates a conformational change in the virus capsid that facilitates efficient infection. The virion enters the host cell via endocytosis. During virus trafficking, L1 protein dissociates from the viral DNA and the genomic DNA is released to the host nucleus. The virion assembly takes place within the cell nucleus. Encapsulates the genomic DNA together with protein L2.</text>
</comment>
<organism evidence="10 11">
    <name type="scientific">Human papillomavirus 136</name>
    <dbReference type="NCBI Taxonomy" id="1070409"/>
    <lineage>
        <taxon>Viruses</taxon>
        <taxon>Monodnaviria</taxon>
        <taxon>Shotokuvirae</taxon>
        <taxon>Cossaviricota</taxon>
        <taxon>Papovaviricetes</taxon>
        <taxon>Zurhausenvirales</taxon>
        <taxon>Papillomaviridae</taxon>
        <taxon>Firstpapillomavirinae</taxon>
        <taxon>Gammapapillomavirus</taxon>
        <taxon>Gammapapillomavirus 11</taxon>
    </lineage>
</organism>
<proteinExistence type="inferred from homology"/>
<feature type="compositionally biased region" description="Basic residues" evidence="9">
    <location>
        <begin position="508"/>
        <end position="523"/>
    </location>
</feature>
<evidence type="ECO:0000313" key="10">
    <source>
        <dbReference type="EMBL" id="AEM24606.1"/>
    </source>
</evidence>
<sequence>MATWSSNAGRLYLPPVKPVARILSTDEYIKPTSYFFHASTDRLLTVGHPYFDIVDNRQKVTVPKVSANQFRVLRLQLPDPNQFALIDSTVYNPERERLVWQLKGVQIDRGGPLGVGTTGHPLFDKFGDTENPSVYPDVTASKENRMNVSFDPKQNQLFIVGCKPAIGQHWDIADPCTPPVDKGLCPPIRLVHTTIQDGDMCDIGLGAANFSAFSESRADAPLEIINSTCKWPDFTQMTKDIYGDRLFFYGRREQVYARHYFCKDGVVGDSIPDGVEPNEHGRFFLSPDNATPPDKGLAPSTYYPTPSGSLVSSESQIFNRPFWVHKAQGSNNAILWGNELFITIVDNTRNTNFILSVYKEDNPIDNQYKYKSDNFRHYMRHTEEFEVELVTQLCKVPLEADVLAHINAMDSRILDDWELAFIPSPPQGLEDSYRFIRSLATMCPKDVPKPDKEDPYKDLTFWKVDLRDKFTSELDQTPLGKKFLYQMGLLNSRKRPRNIYEPTTPSTVKRRTTKRRRVTRAVS</sequence>
<keyword evidence="2 7" id="KW-0945">Host-virus interaction</keyword>
<dbReference type="Proteomes" id="UP000148647">
    <property type="component" value="Segment"/>
</dbReference>
<dbReference type="GO" id="GO:0039620">
    <property type="term" value="C:T=7 icosahedral viral capsid"/>
    <property type="evidence" value="ECO:0007669"/>
    <property type="project" value="UniProtKB-UniRule"/>
</dbReference>
<feature type="disulfide bond" description="Interchain (with Cys-176)" evidence="7">
    <location>
        <position position="443"/>
    </location>
</feature>
<evidence type="ECO:0000256" key="1">
    <source>
        <dbReference type="ARBA" id="ARBA00022561"/>
    </source>
</evidence>
<evidence type="ECO:0000256" key="8">
    <source>
        <dbReference type="RuleBase" id="RU361248"/>
    </source>
</evidence>
<dbReference type="EMBL" id="HM999988">
    <property type="protein sequence ID" value="AEM24606.1"/>
    <property type="molecule type" value="Genomic_DNA"/>
</dbReference>
<evidence type="ECO:0000256" key="2">
    <source>
        <dbReference type="ARBA" id="ARBA00022581"/>
    </source>
</evidence>
<keyword evidence="7" id="KW-1015">Disulfide bond</keyword>
<comment type="subcellular location">
    <subcellularLocation>
        <location evidence="7">Virion</location>
    </subcellularLocation>
    <subcellularLocation>
        <location evidence="7">Host nucleus</location>
    </subcellularLocation>
</comment>
<feature type="disulfide bond" description="Interchain (with Cys-443)" evidence="7">
    <location>
        <position position="176"/>
    </location>
</feature>
<evidence type="ECO:0000313" key="11">
    <source>
        <dbReference type="Proteomes" id="UP000148647"/>
    </source>
</evidence>
<name>I3P6L6_9PAPI</name>
<comment type="similarity">
    <text evidence="7 8">Belongs to the papillomaviridae L1 protein family.</text>
</comment>
<evidence type="ECO:0000256" key="4">
    <source>
        <dbReference type="ARBA" id="ARBA00022844"/>
    </source>
</evidence>
<gene>
    <name evidence="7 8 10" type="primary">L1</name>
</gene>